<dbReference type="PANTHER" id="PTHR24252:SF7">
    <property type="entry name" value="HYALIN"/>
    <property type="match status" value="1"/>
</dbReference>
<feature type="compositionally biased region" description="Basic and acidic residues" evidence="9">
    <location>
        <begin position="67"/>
        <end position="90"/>
    </location>
</feature>
<comment type="domain">
    <text evidence="8">The clip domain consists of 35-55 residues which are 'knitted' together usually by 3 conserved disulfide bonds forming a clip-like compact structure.</text>
</comment>
<dbReference type="PROSITE" id="PS00134">
    <property type="entry name" value="TRYPSIN_HIS"/>
    <property type="match status" value="1"/>
</dbReference>
<dbReference type="EC" id="3.4.21.-" evidence="7"/>
<feature type="compositionally biased region" description="Basic and acidic residues" evidence="9">
    <location>
        <begin position="28"/>
        <end position="37"/>
    </location>
</feature>
<name>A0ABQ9J9I0_9CUCU</name>
<keyword evidence="5" id="KW-1015">Disulfide bond</keyword>
<dbReference type="CDD" id="cd00190">
    <property type="entry name" value="Tryp_SPc"/>
    <property type="match status" value="1"/>
</dbReference>
<keyword evidence="8" id="KW-0964">Secreted</keyword>
<comment type="caution">
    <text evidence="11">The sequence shown here is derived from an EMBL/GenBank/DDBJ whole genome shotgun (WGS) entry which is preliminary data.</text>
</comment>
<evidence type="ECO:0000256" key="4">
    <source>
        <dbReference type="ARBA" id="ARBA00022825"/>
    </source>
</evidence>
<dbReference type="EMBL" id="JAPWTJ010000932">
    <property type="protein sequence ID" value="KAJ8974778.1"/>
    <property type="molecule type" value="Genomic_DNA"/>
</dbReference>
<feature type="region of interest" description="Disordered" evidence="9">
    <location>
        <begin position="13"/>
        <end position="108"/>
    </location>
</feature>
<dbReference type="InterPro" id="IPR022700">
    <property type="entry name" value="CLIP"/>
</dbReference>
<keyword evidence="2" id="KW-0732">Signal</keyword>
<evidence type="ECO:0000256" key="1">
    <source>
        <dbReference type="ARBA" id="ARBA00022670"/>
    </source>
</evidence>
<evidence type="ECO:0000313" key="11">
    <source>
        <dbReference type="EMBL" id="KAJ8974778.1"/>
    </source>
</evidence>
<dbReference type="Pfam" id="PF12032">
    <property type="entry name" value="CLIP"/>
    <property type="match status" value="1"/>
</dbReference>
<dbReference type="Gene3D" id="2.40.10.10">
    <property type="entry name" value="Trypsin-like serine proteases"/>
    <property type="match status" value="2"/>
</dbReference>
<dbReference type="InterPro" id="IPR018114">
    <property type="entry name" value="TRYPSIN_HIS"/>
</dbReference>
<evidence type="ECO:0000256" key="6">
    <source>
        <dbReference type="ARBA" id="ARBA00024195"/>
    </source>
</evidence>
<dbReference type="InterPro" id="IPR009003">
    <property type="entry name" value="Peptidase_S1_PA"/>
</dbReference>
<keyword evidence="4 7" id="KW-0720">Serine protease</keyword>
<dbReference type="SUPFAM" id="SSF50494">
    <property type="entry name" value="Trypsin-like serine proteases"/>
    <property type="match status" value="1"/>
</dbReference>
<comment type="subcellular location">
    <subcellularLocation>
        <location evidence="8">Secreted</location>
    </subcellularLocation>
</comment>
<keyword evidence="3 7" id="KW-0378">Hydrolase</keyword>
<keyword evidence="12" id="KW-1185">Reference proteome</keyword>
<accession>A0ABQ9J9I0</accession>
<dbReference type="PANTHER" id="PTHR24252">
    <property type="entry name" value="ACROSIN-RELATED"/>
    <property type="match status" value="1"/>
</dbReference>
<proteinExistence type="inferred from homology"/>
<dbReference type="InterPro" id="IPR043504">
    <property type="entry name" value="Peptidase_S1_PA_chymotrypsin"/>
</dbReference>
<dbReference type="InterPro" id="IPR001314">
    <property type="entry name" value="Peptidase_S1A"/>
</dbReference>
<evidence type="ECO:0000259" key="10">
    <source>
        <dbReference type="PROSITE" id="PS50240"/>
    </source>
</evidence>
<evidence type="ECO:0000256" key="8">
    <source>
        <dbReference type="RuleBase" id="RU366078"/>
    </source>
</evidence>
<evidence type="ECO:0000256" key="2">
    <source>
        <dbReference type="ARBA" id="ARBA00022729"/>
    </source>
</evidence>
<organism evidence="11 12">
    <name type="scientific">Molorchus minor</name>
    <dbReference type="NCBI Taxonomy" id="1323400"/>
    <lineage>
        <taxon>Eukaryota</taxon>
        <taxon>Metazoa</taxon>
        <taxon>Ecdysozoa</taxon>
        <taxon>Arthropoda</taxon>
        <taxon>Hexapoda</taxon>
        <taxon>Insecta</taxon>
        <taxon>Pterygota</taxon>
        <taxon>Neoptera</taxon>
        <taxon>Endopterygota</taxon>
        <taxon>Coleoptera</taxon>
        <taxon>Polyphaga</taxon>
        <taxon>Cucujiformia</taxon>
        <taxon>Chrysomeloidea</taxon>
        <taxon>Cerambycidae</taxon>
        <taxon>Lamiinae</taxon>
        <taxon>Monochamini</taxon>
        <taxon>Molorchus</taxon>
    </lineage>
</organism>
<comment type="similarity">
    <text evidence="6 8">Belongs to the peptidase S1 family. CLIP subfamily.</text>
</comment>
<protein>
    <recommendedName>
        <fullName evidence="8">CLIP domain-containing serine protease</fullName>
        <ecNumber evidence="7">3.4.21.-</ecNumber>
    </recommendedName>
</protein>
<feature type="domain" description="Peptidase S1" evidence="10">
    <location>
        <begin position="247"/>
        <end position="495"/>
    </location>
</feature>
<keyword evidence="1 7" id="KW-0645">Protease</keyword>
<dbReference type="Proteomes" id="UP001162164">
    <property type="component" value="Unassembled WGS sequence"/>
</dbReference>
<dbReference type="PRINTS" id="PR00722">
    <property type="entry name" value="CHYMOTRYPSIN"/>
</dbReference>
<gene>
    <name evidence="11" type="ORF">NQ317_002492</name>
</gene>
<dbReference type="Pfam" id="PF00089">
    <property type="entry name" value="Trypsin"/>
    <property type="match status" value="1"/>
</dbReference>
<evidence type="ECO:0000256" key="3">
    <source>
        <dbReference type="ARBA" id="ARBA00022801"/>
    </source>
</evidence>
<dbReference type="PROSITE" id="PS50240">
    <property type="entry name" value="TRYPSIN_DOM"/>
    <property type="match status" value="1"/>
</dbReference>
<dbReference type="SMART" id="SM00020">
    <property type="entry name" value="Tryp_SPc"/>
    <property type="match status" value="1"/>
</dbReference>
<dbReference type="PROSITE" id="PS00135">
    <property type="entry name" value="TRYPSIN_SER"/>
    <property type="match status" value="1"/>
</dbReference>
<dbReference type="Gene3D" id="3.30.1640.30">
    <property type="match status" value="1"/>
</dbReference>
<sequence>MDMIRLLLRRLRKQVERPQREITTPGGKSDEDYDHRTSPTKKWNAWEHTTTRNRHSDEDNDDTLDPETFRRKTTVYDHTTERNRNKHESHSPSSTPKRRTTTMKNTTPANRDEDRIIFPDSSEESMVDISKATTEQTKSYTRPTERNINRNKKTCKTPDKKLGICTNEDDCQVYQNLKNNLDKTKKNIRDYLSKFRCNSGNSKDYICCETEANDINNSVVSNERSNENAPDSLSKICGRQTASNDRIVGGTLAGLGEFPWLVMLRYPSNNGLIFGCEGSLISSRYVLTAAHCVDEQLLRSKGLGQLRQVVLGEYDTRNETDCIYMEFGKDCADPSKTYGIEKIIPHRSYNDSTTKHDIALIRLNQEVMFTNYISPICLPTKSPSLNGNETFVIAGWGRTDTERQKIPFVQKKNCNDRSPASRKLIDAQICAGLGNGTDSCNGDSGGPLMLNVNVKFEFVTNIIGIISYGYGKCGTGPSVNTFVPYYIDWIEENMR</sequence>
<dbReference type="InterPro" id="IPR038565">
    <property type="entry name" value="CLIP_sf"/>
</dbReference>
<evidence type="ECO:0000313" key="12">
    <source>
        <dbReference type="Proteomes" id="UP001162164"/>
    </source>
</evidence>
<evidence type="ECO:0000256" key="7">
    <source>
        <dbReference type="RuleBase" id="RU363034"/>
    </source>
</evidence>
<dbReference type="InterPro" id="IPR001254">
    <property type="entry name" value="Trypsin_dom"/>
</dbReference>
<evidence type="ECO:0000256" key="5">
    <source>
        <dbReference type="ARBA" id="ARBA00023157"/>
    </source>
</evidence>
<reference evidence="11" key="1">
    <citation type="journal article" date="2023" name="Insect Mol. Biol.">
        <title>Genome sequencing provides insights into the evolution of gene families encoding plant cell wall-degrading enzymes in longhorned beetles.</title>
        <authorList>
            <person name="Shin N.R."/>
            <person name="Okamura Y."/>
            <person name="Kirsch R."/>
            <person name="Pauchet Y."/>
        </authorList>
    </citation>
    <scope>NUCLEOTIDE SEQUENCE</scope>
    <source>
        <strain evidence="11">MMC_N1</strain>
    </source>
</reference>
<dbReference type="InterPro" id="IPR033116">
    <property type="entry name" value="TRYPSIN_SER"/>
</dbReference>
<evidence type="ECO:0000256" key="9">
    <source>
        <dbReference type="SAM" id="MobiDB-lite"/>
    </source>
</evidence>